<reference evidence="4" key="1">
    <citation type="submission" date="2020-06" db="EMBL/GenBank/DDBJ databases">
        <title>Draft genome of Bugula neritina, a colonial animal packing powerful symbionts and potential medicines.</title>
        <authorList>
            <person name="Rayko M."/>
        </authorList>
    </citation>
    <scope>NUCLEOTIDE SEQUENCE [LARGE SCALE GENOMIC DNA]</scope>
    <source>
        <strain evidence="4">Kwan_BN1</strain>
    </source>
</reference>
<evidence type="ECO:0000256" key="1">
    <source>
        <dbReference type="ARBA" id="ARBA00022574"/>
    </source>
</evidence>
<dbReference type="PANTHER" id="PTHR19871:SF14">
    <property type="entry name" value="DUF4062 DOMAIN-CONTAINING PROTEIN"/>
    <property type="match status" value="1"/>
</dbReference>
<dbReference type="Proteomes" id="UP000593567">
    <property type="component" value="Unassembled WGS sequence"/>
</dbReference>
<keyword evidence="2" id="KW-0677">Repeat</keyword>
<accession>A0A7J7KMS5</accession>
<dbReference type="SUPFAM" id="SSF52540">
    <property type="entry name" value="P-loop containing nucleoside triphosphate hydrolases"/>
    <property type="match status" value="1"/>
</dbReference>
<dbReference type="InterPro" id="IPR057588">
    <property type="entry name" value="NWD1/2-like_WH"/>
</dbReference>
<keyword evidence="1" id="KW-0853">WD repeat</keyword>
<protein>
    <recommendedName>
        <fullName evidence="3">NWD1/2-like winged helix-turn-helix domain-containing protein</fullName>
    </recommendedName>
</protein>
<evidence type="ECO:0000256" key="2">
    <source>
        <dbReference type="ARBA" id="ARBA00022737"/>
    </source>
</evidence>
<keyword evidence="5" id="KW-1185">Reference proteome</keyword>
<evidence type="ECO:0000313" key="5">
    <source>
        <dbReference type="Proteomes" id="UP000593567"/>
    </source>
</evidence>
<organism evidence="4 5">
    <name type="scientific">Bugula neritina</name>
    <name type="common">Brown bryozoan</name>
    <name type="synonym">Sertularia neritina</name>
    <dbReference type="NCBI Taxonomy" id="10212"/>
    <lineage>
        <taxon>Eukaryota</taxon>
        <taxon>Metazoa</taxon>
        <taxon>Spiralia</taxon>
        <taxon>Lophotrochozoa</taxon>
        <taxon>Bryozoa</taxon>
        <taxon>Gymnolaemata</taxon>
        <taxon>Cheilostomatida</taxon>
        <taxon>Flustrina</taxon>
        <taxon>Buguloidea</taxon>
        <taxon>Bugulidae</taxon>
        <taxon>Bugula</taxon>
    </lineage>
</organism>
<dbReference type="Gene3D" id="1.25.40.370">
    <property type="match status" value="1"/>
</dbReference>
<sequence>MEYFQDVPENEKTVEAAWQYGLYDAMLNGHVPLRNIPKLMPTCARVYLSSVATDSECEREYLITNIYIKLREYCRAAHNIEFQALLGQRYCNEAIPPLSIPSDKHSAQREALLANNVDIRILERHYRLDENCQPAQFLLQPHLNDVDKWVETERKLSEMLMLAARLLDDSDWFNPPSDLQIEIDTGLFNVEKQKFRDDNCLLFRKKITNIEECLERKRASKFIDLYPATNEVDKAANSAMVNLRQTVESSVSPNNIFDFNIEWAEPAGIDSKEHKDYLISFGNTLFEQIRRHVDVCMIEWAHYPNNELYTEIQQHWLCTRSNLEHFYEQGQYLQAIENYVGSQSHAPIFVHGVSGCGKSSILSCIASNLCHVMGMSYVAPKTFLEAKLRFRNILEKGYCNCTLLLVIDGLDCLSTEGYDQIDWLPMKLSPNIKMVVSLRDLDPKNTLEKIQKKYTDSSCFLQVENMLPEICEWMLKKRLQETNRLVTSKQWSRISKGLHESPYPLYVELVFQQIIKWRSYDAPVLPHTVDGVIAKLLEILEDTHGYLATSHILSLLSSSMYGLSEAELEDILSIDDELLSVFASPETHSVLRVPCAVWSKLKLDLYPYLSVWKVDNVNLITWKYPQISKAVQKKYMSSEAFSRKIHNLVADFFLGKWSGIVRKPNKLVNDKQTKVISYSTVVRGSSHRNVISQPLVISGHGTQARVNVRKLNELAHHLAKANEIEDLKKEVLFNYDWLHTKLSAMPMSRLLADFDIYSDAEISLVRQALSDIKIEFDPDTLGMELSGRLMVYYSQHPNIKSLIDQCDLQSLQRCSAVPKLQLYQTPGSLLQHQFEERLHVTPTLQLSMVSKPDATYFVVKEEKWNYALLYNVSSHETTRLFGLPGEGLLYVTPNQEKIIAKRENRIESYQVDSQQLEFSVDTDKGSISCSAISDSYFVFSIKQKTGPYVVDLLYPSLIHRLKHHSTALAVSHDGEVMVCNDGQCLHVYELPLMTRHCSIPTDDTASKILFLSNSDTFIVLSSSHYVTMVR</sequence>
<dbReference type="InterPro" id="IPR027417">
    <property type="entry name" value="P-loop_NTPase"/>
</dbReference>
<name>A0A7J7KMS5_BUGNE</name>
<dbReference type="AlphaFoldDB" id="A0A7J7KMS5"/>
<dbReference type="Gene3D" id="3.40.50.300">
    <property type="entry name" value="P-loop containing nucleotide triphosphate hydrolases"/>
    <property type="match status" value="1"/>
</dbReference>
<dbReference type="PANTHER" id="PTHR19871">
    <property type="entry name" value="BETA TRANSDUCIN-RELATED PROTEIN"/>
    <property type="match status" value="1"/>
</dbReference>
<feature type="domain" description="NWD1/2-like winged helix-turn-helix" evidence="3">
    <location>
        <begin position="529"/>
        <end position="639"/>
    </location>
</feature>
<evidence type="ECO:0000313" key="4">
    <source>
        <dbReference type="EMBL" id="KAF6039480.1"/>
    </source>
</evidence>
<dbReference type="EMBL" id="VXIV02000252">
    <property type="protein sequence ID" value="KAF6039480.1"/>
    <property type="molecule type" value="Genomic_DNA"/>
</dbReference>
<dbReference type="Pfam" id="PF25469">
    <property type="entry name" value="WHD_NWD1"/>
    <property type="match status" value="1"/>
</dbReference>
<dbReference type="OrthoDB" id="2325716at2759"/>
<evidence type="ECO:0000259" key="3">
    <source>
        <dbReference type="Pfam" id="PF25469"/>
    </source>
</evidence>
<dbReference type="InterPro" id="IPR052752">
    <property type="entry name" value="NACHT-WD_repeat"/>
</dbReference>
<dbReference type="SUPFAM" id="SSF82171">
    <property type="entry name" value="DPP6 N-terminal domain-like"/>
    <property type="match status" value="1"/>
</dbReference>
<gene>
    <name evidence="4" type="ORF">EB796_002212</name>
</gene>
<proteinExistence type="predicted"/>
<comment type="caution">
    <text evidence="4">The sequence shown here is derived from an EMBL/GenBank/DDBJ whole genome shotgun (WGS) entry which is preliminary data.</text>
</comment>